<feature type="compositionally biased region" description="Basic and acidic residues" evidence="1">
    <location>
        <begin position="18"/>
        <end position="31"/>
    </location>
</feature>
<feature type="transmembrane region" description="Helical" evidence="2">
    <location>
        <begin position="523"/>
        <end position="545"/>
    </location>
</feature>
<feature type="transmembrane region" description="Helical" evidence="2">
    <location>
        <begin position="375"/>
        <end position="395"/>
    </location>
</feature>
<evidence type="ECO:0000256" key="2">
    <source>
        <dbReference type="SAM" id="Phobius"/>
    </source>
</evidence>
<organism evidence="3 4">
    <name type="scientific">Triparma laevis f. longispina</name>
    <dbReference type="NCBI Taxonomy" id="1714387"/>
    <lineage>
        <taxon>Eukaryota</taxon>
        <taxon>Sar</taxon>
        <taxon>Stramenopiles</taxon>
        <taxon>Ochrophyta</taxon>
        <taxon>Bolidophyceae</taxon>
        <taxon>Parmales</taxon>
        <taxon>Triparmaceae</taxon>
        <taxon>Triparma</taxon>
    </lineage>
</organism>
<proteinExistence type="predicted"/>
<evidence type="ECO:0000313" key="4">
    <source>
        <dbReference type="Proteomes" id="UP001165122"/>
    </source>
</evidence>
<keyword evidence="2" id="KW-0472">Membrane</keyword>
<comment type="caution">
    <text evidence="3">The sequence shown here is derived from an EMBL/GenBank/DDBJ whole genome shotgun (WGS) entry which is preliminary data.</text>
</comment>
<keyword evidence="2" id="KW-1133">Transmembrane helix</keyword>
<dbReference type="EMBL" id="BRXW01000659">
    <property type="protein sequence ID" value="GMH72712.1"/>
    <property type="molecule type" value="Genomic_DNA"/>
</dbReference>
<evidence type="ECO:0000313" key="3">
    <source>
        <dbReference type="EMBL" id="GMH72712.1"/>
    </source>
</evidence>
<feature type="transmembrane region" description="Helical" evidence="2">
    <location>
        <begin position="200"/>
        <end position="223"/>
    </location>
</feature>
<feature type="transmembrane region" description="Helical" evidence="2">
    <location>
        <begin position="475"/>
        <end position="496"/>
    </location>
</feature>
<evidence type="ECO:0000256" key="1">
    <source>
        <dbReference type="SAM" id="MobiDB-lite"/>
    </source>
</evidence>
<name>A0A9W7ANR5_9STRA</name>
<sequence>MVQISPAPNTDAKTPKSNPKDPHAGDLEKGLKKPKIIPQPSRSERSYRDDISSRDDAELQTLARDLLGKEPGQVSDNWAKVRMKTCAQTHDKTLGRILKEYEWLGPMIDHLLYNKLRVVQSTCEKSLAELTVEDGVILGRMFAGHLSTSVMGEYAIDAWICACPCLDEFFAKEPSMLVMFEKVADLLLERVSWGLKLRCFTGAILSTADISTDIFMLATYFYTDGQAKFAYATLAMLSVSIFFQLCAVVLIQPKTTKLKDYMVEISSVMFFVKPAVDAYRVASGNKTKEGVMASPFLEMTLIKIIELFSECIPASIVQIYVVFFNEGGSIAAYTSIFASLMTSGFICATISYDFDTSPTRRKQIADFYGIIPDHPIRRALCFILLIALSASFLLLKGVGLTICIDAADSHTVLYLFAELAVYLIYKVARNDYWYWTPGKGFTRFYISTCFRVFIKLVTDFTCIIQFRHPNEVGSVYFCLSTLYNAIVFPILAVYYWDKTKGPSSIPAHENIEDYTFAYQPSSMYSNILILQVFWFSLAIGFFMTIRRSHIQSFCRDNTTSSNLKKQFSRTNEDFIKSNVLTYHQDFHKGFVDEVEAWVLEGWVEWHEHKPKWFTKAMKKAVPKGMREKADKLLMDRKDELDKTEYA</sequence>
<feature type="compositionally biased region" description="Polar residues" evidence="1">
    <location>
        <begin position="1"/>
        <end position="17"/>
    </location>
</feature>
<keyword evidence="4" id="KW-1185">Reference proteome</keyword>
<dbReference type="Proteomes" id="UP001165122">
    <property type="component" value="Unassembled WGS sequence"/>
</dbReference>
<dbReference type="AlphaFoldDB" id="A0A9W7ANR5"/>
<gene>
    <name evidence="3" type="ORF">TrLO_g6006</name>
</gene>
<feature type="transmembrane region" description="Helical" evidence="2">
    <location>
        <begin position="229"/>
        <end position="251"/>
    </location>
</feature>
<feature type="transmembrane region" description="Helical" evidence="2">
    <location>
        <begin position="330"/>
        <end position="354"/>
    </location>
</feature>
<protein>
    <submittedName>
        <fullName evidence="3">Uncharacterized protein</fullName>
    </submittedName>
</protein>
<accession>A0A9W7ANR5</accession>
<reference evidence="4" key="1">
    <citation type="journal article" date="2023" name="Commun. Biol.">
        <title>Genome analysis of Parmales, the sister group of diatoms, reveals the evolutionary specialization of diatoms from phago-mixotrophs to photoautotrophs.</title>
        <authorList>
            <person name="Ban H."/>
            <person name="Sato S."/>
            <person name="Yoshikawa S."/>
            <person name="Yamada K."/>
            <person name="Nakamura Y."/>
            <person name="Ichinomiya M."/>
            <person name="Sato N."/>
            <person name="Blanc-Mathieu R."/>
            <person name="Endo H."/>
            <person name="Kuwata A."/>
            <person name="Ogata H."/>
        </authorList>
    </citation>
    <scope>NUCLEOTIDE SEQUENCE [LARGE SCALE GENOMIC DNA]</scope>
    <source>
        <strain evidence="4">NIES 3700</strain>
    </source>
</reference>
<feature type="transmembrane region" description="Helical" evidence="2">
    <location>
        <begin position="407"/>
        <end position="425"/>
    </location>
</feature>
<keyword evidence="2" id="KW-0812">Transmembrane</keyword>
<feature type="region of interest" description="Disordered" evidence="1">
    <location>
        <begin position="1"/>
        <end position="54"/>
    </location>
</feature>
<feature type="compositionally biased region" description="Basic and acidic residues" evidence="1">
    <location>
        <begin position="42"/>
        <end position="54"/>
    </location>
</feature>